<name>A0A0Q9XG60_DROMO</name>
<accession>A0A0Q9XG60</accession>
<reference evidence="1 2" key="1">
    <citation type="journal article" date="2007" name="Nature">
        <title>Evolution of genes and genomes on the Drosophila phylogeny.</title>
        <authorList>
            <consortium name="Drosophila 12 Genomes Consortium"/>
            <person name="Clark A.G."/>
            <person name="Eisen M.B."/>
            <person name="Smith D.R."/>
            <person name="Bergman C.M."/>
            <person name="Oliver B."/>
            <person name="Markow T.A."/>
            <person name="Kaufman T.C."/>
            <person name="Kellis M."/>
            <person name="Gelbart W."/>
            <person name="Iyer V.N."/>
            <person name="Pollard D.A."/>
            <person name="Sackton T.B."/>
            <person name="Larracuente A.M."/>
            <person name="Singh N.D."/>
            <person name="Abad J.P."/>
            <person name="Abt D.N."/>
            <person name="Adryan B."/>
            <person name="Aguade M."/>
            <person name="Akashi H."/>
            <person name="Anderson W.W."/>
            <person name="Aquadro C.F."/>
            <person name="Ardell D.H."/>
            <person name="Arguello R."/>
            <person name="Artieri C.G."/>
            <person name="Barbash D.A."/>
            <person name="Barker D."/>
            <person name="Barsanti P."/>
            <person name="Batterham P."/>
            <person name="Batzoglou S."/>
            <person name="Begun D."/>
            <person name="Bhutkar A."/>
            <person name="Blanco E."/>
            <person name="Bosak S.A."/>
            <person name="Bradley R.K."/>
            <person name="Brand A.D."/>
            <person name="Brent M.R."/>
            <person name="Brooks A.N."/>
            <person name="Brown R.H."/>
            <person name="Butlin R.K."/>
            <person name="Caggese C."/>
            <person name="Calvi B.R."/>
            <person name="Bernardo de Carvalho A."/>
            <person name="Caspi A."/>
            <person name="Castrezana S."/>
            <person name="Celniker S.E."/>
            <person name="Chang J.L."/>
            <person name="Chapple C."/>
            <person name="Chatterji S."/>
            <person name="Chinwalla A."/>
            <person name="Civetta A."/>
            <person name="Clifton S.W."/>
            <person name="Comeron J.M."/>
            <person name="Costello J.C."/>
            <person name="Coyne J.A."/>
            <person name="Daub J."/>
            <person name="David R.G."/>
            <person name="Delcher A.L."/>
            <person name="Delehaunty K."/>
            <person name="Do C.B."/>
            <person name="Ebling H."/>
            <person name="Edwards K."/>
            <person name="Eickbush T."/>
            <person name="Evans J.D."/>
            <person name="Filipski A."/>
            <person name="Findeiss S."/>
            <person name="Freyhult E."/>
            <person name="Fulton L."/>
            <person name="Fulton R."/>
            <person name="Garcia A.C."/>
            <person name="Gardiner A."/>
            <person name="Garfield D.A."/>
            <person name="Garvin B.E."/>
            <person name="Gibson G."/>
            <person name="Gilbert D."/>
            <person name="Gnerre S."/>
            <person name="Godfrey J."/>
            <person name="Good R."/>
            <person name="Gotea V."/>
            <person name="Gravely B."/>
            <person name="Greenberg A.J."/>
            <person name="Griffiths-Jones S."/>
            <person name="Gross S."/>
            <person name="Guigo R."/>
            <person name="Gustafson E.A."/>
            <person name="Haerty W."/>
            <person name="Hahn M.W."/>
            <person name="Halligan D.L."/>
            <person name="Halpern A.L."/>
            <person name="Halter G.M."/>
            <person name="Han M.V."/>
            <person name="Heger A."/>
            <person name="Hillier L."/>
            <person name="Hinrichs A.S."/>
            <person name="Holmes I."/>
            <person name="Hoskins R.A."/>
            <person name="Hubisz M.J."/>
            <person name="Hultmark D."/>
            <person name="Huntley M.A."/>
            <person name="Jaffe D.B."/>
            <person name="Jagadeeshan S."/>
            <person name="Jeck W.R."/>
            <person name="Johnson J."/>
            <person name="Jones C.D."/>
            <person name="Jordan W.C."/>
            <person name="Karpen G.H."/>
            <person name="Kataoka E."/>
            <person name="Keightley P.D."/>
            <person name="Kheradpour P."/>
            <person name="Kirkness E.F."/>
            <person name="Koerich L.B."/>
            <person name="Kristiansen K."/>
            <person name="Kudrna D."/>
            <person name="Kulathinal R.J."/>
            <person name="Kumar S."/>
            <person name="Kwok R."/>
            <person name="Lander E."/>
            <person name="Langley C.H."/>
            <person name="Lapoint R."/>
            <person name="Lazzaro B.P."/>
            <person name="Lee S.J."/>
            <person name="Levesque L."/>
            <person name="Li R."/>
            <person name="Lin C.F."/>
            <person name="Lin M.F."/>
            <person name="Lindblad-Toh K."/>
            <person name="Llopart A."/>
            <person name="Long M."/>
            <person name="Low L."/>
            <person name="Lozovsky E."/>
            <person name="Lu J."/>
            <person name="Luo M."/>
            <person name="Machado C.A."/>
            <person name="Makalowski W."/>
            <person name="Marzo M."/>
            <person name="Matsuda M."/>
            <person name="Matzkin L."/>
            <person name="McAllister B."/>
            <person name="McBride C.S."/>
            <person name="McKernan B."/>
            <person name="McKernan K."/>
            <person name="Mendez-Lago M."/>
            <person name="Minx P."/>
            <person name="Mollenhauer M.U."/>
            <person name="Montooth K."/>
            <person name="Mount S.M."/>
            <person name="Mu X."/>
            <person name="Myers E."/>
            <person name="Negre B."/>
            <person name="Newfeld S."/>
            <person name="Nielsen R."/>
            <person name="Noor M.A."/>
            <person name="O'Grady P."/>
            <person name="Pachter L."/>
            <person name="Papaceit M."/>
            <person name="Parisi M.J."/>
            <person name="Parisi M."/>
            <person name="Parts L."/>
            <person name="Pedersen J.S."/>
            <person name="Pesole G."/>
            <person name="Phillippy A.M."/>
            <person name="Ponting C.P."/>
            <person name="Pop M."/>
            <person name="Porcelli D."/>
            <person name="Powell J.R."/>
            <person name="Prohaska S."/>
            <person name="Pruitt K."/>
            <person name="Puig M."/>
            <person name="Quesneville H."/>
            <person name="Ram K.R."/>
            <person name="Rand D."/>
            <person name="Rasmussen M.D."/>
            <person name="Reed L.K."/>
            <person name="Reenan R."/>
            <person name="Reily A."/>
            <person name="Remington K.A."/>
            <person name="Rieger T.T."/>
            <person name="Ritchie M.G."/>
            <person name="Robin C."/>
            <person name="Rogers Y.H."/>
            <person name="Rohde C."/>
            <person name="Rozas J."/>
            <person name="Rubenfield M.J."/>
            <person name="Ruiz A."/>
            <person name="Russo S."/>
            <person name="Salzberg S.L."/>
            <person name="Sanchez-Gracia A."/>
            <person name="Saranga D.J."/>
            <person name="Sato H."/>
            <person name="Schaeffer S.W."/>
            <person name="Schatz M.C."/>
            <person name="Schlenke T."/>
            <person name="Schwartz R."/>
            <person name="Segarra C."/>
            <person name="Singh R.S."/>
            <person name="Sirot L."/>
            <person name="Sirota M."/>
            <person name="Sisneros N.B."/>
            <person name="Smith C.D."/>
            <person name="Smith T.F."/>
            <person name="Spieth J."/>
            <person name="Stage D.E."/>
            <person name="Stark A."/>
            <person name="Stephan W."/>
            <person name="Strausberg R.L."/>
            <person name="Strempel S."/>
            <person name="Sturgill D."/>
            <person name="Sutton G."/>
            <person name="Sutton G.G."/>
            <person name="Tao W."/>
            <person name="Teichmann S."/>
            <person name="Tobari Y.N."/>
            <person name="Tomimura Y."/>
            <person name="Tsolas J.M."/>
            <person name="Valente V.L."/>
            <person name="Venter E."/>
            <person name="Venter J.C."/>
            <person name="Vicario S."/>
            <person name="Vieira F.G."/>
            <person name="Vilella A.J."/>
            <person name="Villasante A."/>
            <person name="Walenz B."/>
            <person name="Wang J."/>
            <person name="Wasserman M."/>
            <person name="Watts T."/>
            <person name="Wilson D."/>
            <person name="Wilson R.K."/>
            <person name="Wing R.A."/>
            <person name="Wolfner M.F."/>
            <person name="Wong A."/>
            <person name="Wong G.K."/>
            <person name="Wu C.I."/>
            <person name="Wu G."/>
            <person name="Yamamoto D."/>
            <person name="Yang H.P."/>
            <person name="Yang S.P."/>
            <person name="Yorke J.A."/>
            <person name="Yoshida K."/>
            <person name="Zdobnov E."/>
            <person name="Zhang P."/>
            <person name="Zhang Y."/>
            <person name="Zimin A.V."/>
            <person name="Baldwin J."/>
            <person name="Abdouelleil A."/>
            <person name="Abdulkadir J."/>
            <person name="Abebe A."/>
            <person name="Abera B."/>
            <person name="Abreu J."/>
            <person name="Acer S.C."/>
            <person name="Aftuck L."/>
            <person name="Alexander A."/>
            <person name="An P."/>
            <person name="Anderson E."/>
            <person name="Anderson S."/>
            <person name="Arachi H."/>
            <person name="Azer M."/>
            <person name="Bachantsang P."/>
            <person name="Barry A."/>
            <person name="Bayul T."/>
            <person name="Berlin A."/>
            <person name="Bessette D."/>
            <person name="Bloom T."/>
            <person name="Blye J."/>
            <person name="Boguslavskiy L."/>
            <person name="Bonnet C."/>
            <person name="Boukhgalter B."/>
            <person name="Bourzgui I."/>
            <person name="Brown A."/>
            <person name="Cahill P."/>
            <person name="Channer S."/>
            <person name="Cheshatsang Y."/>
            <person name="Chuda L."/>
            <person name="Citroen M."/>
            <person name="Collymore A."/>
            <person name="Cooke P."/>
            <person name="Costello M."/>
            <person name="D'Aco K."/>
            <person name="Daza R."/>
            <person name="De Haan G."/>
            <person name="DeGray S."/>
            <person name="DeMaso C."/>
            <person name="Dhargay N."/>
            <person name="Dooley K."/>
            <person name="Dooley E."/>
            <person name="Doricent M."/>
            <person name="Dorje P."/>
            <person name="Dorjee K."/>
            <person name="Dupes A."/>
            <person name="Elong R."/>
            <person name="Falk J."/>
            <person name="Farina A."/>
            <person name="Faro S."/>
            <person name="Ferguson D."/>
            <person name="Fisher S."/>
            <person name="Foley C.D."/>
            <person name="Franke A."/>
            <person name="Friedrich D."/>
            <person name="Gadbois L."/>
            <person name="Gearin G."/>
            <person name="Gearin C.R."/>
            <person name="Giannoukos G."/>
            <person name="Goode T."/>
            <person name="Graham J."/>
            <person name="Grandbois E."/>
            <person name="Grewal S."/>
            <person name="Gyaltsen K."/>
            <person name="Hafez N."/>
            <person name="Hagos B."/>
            <person name="Hall J."/>
            <person name="Henson C."/>
            <person name="Hollinger A."/>
            <person name="Honan T."/>
            <person name="Huard M.D."/>
            <person name="Hughes L."/>
            <person name="Hurhula B."/>
            <person name="Husby M.E."/>
            <person name="Kamat A."/>
            <person name="Kanga B."/>
            <person name="Kashin S."/>
            <person name="Khazanovich D."/>
            <person name="Kisner P."/>
            <person name="Lance K."/>
            <person name="Lara M."/>
            <person name="Lee W."/>
            <person name="Lennon N."/>
            <person name="Letendre F."/>
            <person name="LeVine R."/>
            <person name="Lipovsky A."/>
            <person name="Liu X."/>
            <person name="Liu J."/>
            <person name="Liu S."/>
            <person name="Lokyitsang T."/>
            <person name="Lokyitsang Y."/>
            <person name="Lubonja R."/>
            <person name="Lui A."/>
            <person name="MacDonald P."/>
            <person name="Magnisalis V."/>
            <person name="Maru K."/>
            <person name="Matthews C."/>
            <person name="McCusker W."/>
            <person name="McDonough S."/>
            <person name="Mehta T."/>
            <person name="Meldrim J."/>
            <person name="Meneus L."/>
            <person name="Mihai O."/>
            <person name="Mihalev A."/>
            <person name="Mihova T."/>
            <person name="Mittelman R."/>
            <person name="Mlenga V."/>
            <person name="Montmayeur A."/>
            <person name="Mulrain L."/>
            <person name="Navidi A."/>
            <person name="Naylor J."/>
            <person name="Negash T."/>
            <person name="Nguyen T."/>
            <person name="Nguyen N."/>
            <person name="Nicol R."/>
            <person name="Norbu C."/>
            <person name="Norbu N."/>
            <person name="Novod N."/>
            <person name="O'Neill B."/>
            <person name="Osman S."/>
            <person name="Markiewicz E."/>
            <person name="Oyono O.L."/>
            <person name="Patti C."/>
            <person name="Phunkhang P."/>
            <person name="Pierre F."/>
            <person name="Priest M."/>
            <person name="Raghuraman S."/>
            <person name="Rege F."/>
            <person name="Reyes R."/>
            <person name="Rise C."/>
            <person name="Rogov P."/>
            <person name="Ross K."/>
            <person name="Ryan E."/>
            <person name="Settipalli S."/>
            <person name="Shea T."/>
            <person name="Sherpa N."/>
            <person name="Shi L."/>
            <person name="Shih D."/>
            <person name="Sparrow T."/>
            <person name="Spaulding J."/>
            <person name="Stalker J."/>
            <person name="Stange-Thomann N."/>
            <person name="Stavropoulos S."/>
            <person name="Stone C."/>
            <person name="Strader C."/>
            <person name="Tesfaye S."/>
            <person name="Thomson T."/>
            <person name="Thoulutsang Y."/>
            <person name="Thoulutsang D."/>
            <person name="Topham K."/>
            <person name="Topping I."/>
            <person name="Tsamla T."/>
            <person name="Vassiliev H."/>
            <person name="Vo A."/>
            <person name="Wangchuk T."/>
            <person name="Wangdi T."/>
            <person name="Weiand M."/>
            <person name="Wilkinson J."/>
            <person name="Wilson A."/>
            <person name="Yadav S."/>
            <person name="Young G."/>
            <person name="Yu Q."/>
            <person name="Zembek L."/>
            <person name="Zhong D."/>
            <person name="Zimmer A."/>
            <person name="Zwirko Z."/>
            <person name="Jaffe D.B."/>
            <person name="Alvarez P."/>
            <person name="Brockman W."/>
            <person name="Butler J."/>
            <person name="Chin C."/>
            <person name="Gnerre S."/>
            <person name="Grabherr M."/>
            <person name="Kleber M."/>
            <person name="Mauceli E."/>
            <person name="MacCallum I."/>
        </authorList>
    </citation>
    <scope>NUCLEOTIDE SEQUENCE [LARGE SCALE GENOMIC DNA]</scope>
    <source>
        <strain evidence="2">Tucson 15081-1352.22</strain>
    </source>
</reference>
<gene>
    <name evidence="1" type="primary">Dmoj\GI26126</name>
    <name evidence="1" type="ORF">Dmoj_GI26126</name>
</gene>
<keyword evidence="2" id="KW-1185">Reference proteome</keyword>
<proteinExistence type="predicted"/>
<organism evidence="1 2">
    <name type="scientific">Drosophila mojavensis</name>
    <name type="common">Fruit fly</name>
    <dbReference type="NCBI Taxonomy" id="7230"/>
    <lineage>
        <taxon>Eukaryota</taxon>
        <taxon>Metazoa</taxon>
        <taxon>Ecdysozoa</taxon>
        <taxon>Arthropoda</taxon>
        <taxon>Hexapoda</taxon>
        <taxon>Insecta</taxon>
        <taxon>Pterygota</taxon>
        <taxon>Neoptera</taxon>
        <taxon>Endopterygota</taxon>
        <taxon>Diptera</taxon>
        <taxon>Brachycera</taxon>
        <taxon>Muscomorpha</taxon>
        <taxon>Ephydroidea</taxon>
        <taxon>Drosophilidae</taxon>
        <taxon>Drosophila</taxon>
    </lineage>
</organism>
<protein>
    <submittedName>
        <fullName evidence="1">Uncharacterized protein, isoform B</fullName>
    </submittedName>
</protein>
<evidence type="ECO:0000313" key="1">
    <source>
        <dbReference type="EMBL" id="KRG06681.1"/>
    </source>
</evidence>
<dbReference type="EMBL" id="CH933809">
    <property type="protein sequence ID" value="KRG06681.1"/>
    <property type="molecule type" value="Genomic_DNA"/>
</dbReference>
<sequence length="93" mass="10556">MLQSCCLAICDGKSFVTRLRKCFERKLHFVFCVSTANILQKLSAVDSTKATPTPLGHKLQMLVGWLSSLVFGAKATARQEMRQRQQQQQQQQQ</sequence>
<dbReference type="InParanoid" id="A0A0Q9XG60"/>
<dbReference type="AlphaFoldDB" id="A0A0Q9XG60"/>
<dbReference type="Proteomes" id="UP000009192">
    <property type="component" value="Unassembled WGS sequence"/>
</dbReference>
<evidence type="ECO:0000313" key="2">
    <source>
        <dbReference type="Proteomes" id="UP000009192"/>
    </source>
</evidence>